<reference evidence="1" key="1">
    <citation type="submission" date="2023-03" db="EMBL/GenBank/DDBJ databases">
        <title>Massive genome expansion in bonnet fungi (Mycena s.s.) driven by repeated elements and novel gene families across ecological guilds.</title>
        <authorList>
            <consortium name="Lawrence Berkeley National Laboratory"/>
            <person name="Harder C.B."/>
            <person name="Miyauchi S."/>
            <person name="Viragh M."/>
            <person name="Kuo A."/>
            <person name="Thoen E."/>
            <person name="Andreopoulos B."/>
            <person name="Lu D."/>
            <person name="Skrede I."/>
            <person name="Drula E."/>
            <person name="Henrissat B."/>
            <person name="Morin E."/>
            <person name="Kohler A."/>
            <person name="Barry K."/>
            <person name="LaButti K."/>
            <person name="Morin E."/>
            <person name="Salamov A."/>
            <person name="Lipzen A."/>
            <person name="Mereny Z."/>
            <person name="Hegedus B."/>
            <person name="Baldrian P."/>
            <person name="Stursova M."/>
            <person name="Weitz H."/>
            <person name="Taylor A."/>
            <person name="Grigoriev I.V."/>
            <person name="Nagy L.G."/>
            <person name="Martin F."/>
            <person name="Kauserud H."/>
        </authorList>
    </citation>
    <scope>NUCLEOTIDE SEQUENCE</scope>
    <source>
        <strain evidence="1">9144</strain>
    </source>
</reference>
<comment type="caution">
    <text evidence="1">The sequence shown here is derived from an EMBL/GenBank/DDBJ whole genome shotgun (WGS) entry which is preliminary data.</text>
</comment>
<organism evidence="1 2">
    <name type="scientific">Mycena pura</name>
    <dbReference type="NCBI Taxonomy" id="153505"/>
    <lineage>
        <taxon>Eukaryota</taxon>
        <taxon>Fungi</taxon>
        <taxon>Dikarya</taxon>
        <taxon>Basidiomycota</taxon>
        <taxon>Agaricomycotina</taxon>
        <taxon>Agaricomycetes</taxon>
        <taxon>Agaricomycetidae</taxon>
        <taxon>Agaricales</taxon>
        <taxon>Marasmiineae</taxon>
        <taxon>Mycenaceae</taxon>
        <taxon>Mycena</taxon>
    </lineage>
</organism>
<dbReference type="AlphaFoldDB" id="A0AAD6V4E5"/>
<proteinExistence type="predicted"/>
<dbReference type="Proteomes" id="UP001219525">
    <property type="component" value="Unassembled WGS sequence"/>
</dbReference>
<evidence type="ECO:0000313" key="1">
    <source>
        <dbReference type="EMBL" id="KAJ7202091.1"/>
    </source>
</evidence>
<keyword evidence="2" id="KW-1185">Reference proteome</keyword>
<protein>
    <submittedName>
        <fullName evidence="1">Uncharacterized protein</fullName>
    </submittedName>
</protein>
<name>A0AAD6V4E5_9AGAR</name>
<accession>A0AAD6V4E5</accession>
<sequence length="266" mass="29343">MKPLLTGDSTDNDNGFDDTYNQNDGYELVGAKMAKARKARLKYAASVISVEIHPGGGIAQDALDCFLLKREIGHMHMFFAARHAYAAALADRQFSPRQALSCCAEFYAFRVVRLLAGADDGAAARVHGTEPRLQGWGSMGTRLHSTAPNIKVILAELLFHYILPASGLCARRSRSHSIFLLRRKPTATWRRPESLPPCRVEKCRGWAGSDQALFFAATVINFANSCKVEAYMQWHGFCGPNLTGSPTWVHTKKIPAAQKVAHRGKK</sequence>
<evidence type="ECO:0000313" key="2">
    <source>
        <dbReference type="Proteomes" id="UP001219525"/>
    </source>
</evidence>
<dbReference type="EMBL" id="JARJCW010000056">
    <property type="protein sequence ID" value="KAJ7202091.1"/>
    <property type="molecule type" value="Genomic_DNA"/>
</dbReference>
<gene>
    <name evidence="1" type="ORF">GGX14DRAFT_399665</name>
</gene>